<name>A0A6V7VR74_MELEN</name>
<dbReference type="Proteomes" id="UP000580250">
    <property type="component" value="Unassembled WGS sequence"/>
</dbReference>
<protein>
    <submittedName>
        <fullName evidence="1">Uncharacterized protein</fullName>
    </submittedName>
</protein>
<dbReference type="AlphaFoldDB" id="A0A6V7VR74"/>
<dbReference type="EMBL" id="CAJEWN010000297">
    <property type="protein sequence ID" value="CAD2177423.1"/>
    <property type="molecule type" value="Genomic_DNA"/>
</dbReference>
<evidence type="ECO:0000313" key="2">
    <source>
        <dbReference type="Proteomes" id="UP000580250"/>
    </source>
</evidence>
<comment type="caution">
    <text evidence="1">The sequence shown here is derived from an EMBL/GenBank/DDBJ whole genome shotgun (WGS) entry which is preliminary data.</text>
</comment>
<organism evidence="1 2">
    <name type="scientific">Meloidogyne enterolobii</name>
    <name type="common">Root-knot nematode worm</name>
    <name type="synonym">Meloidogyne mayaguensis</name>
    <dbReference type="NCBI Taxonomy" id="390850"/>
    <lineage>
        <taxon>Eukaryota</taxon>
        <taxon>Metazoa</taxon>
        <taxon>Ecdysozoa</taxon>
        <taxon>Nematoda</taxon>
        <taxon>Chromadorea</taxon>
        <taxon>Rhabditida</taxon>
        <taxon>Tylenchina</taxon>
        <taxon>Tylenchomorpha</taxon>
        <taxon>Tylenchoidea</taxon>
        <taxon>Meloidogynidae</taxon>
        <taxon>Meloidogyninae</taxon>
        <taxon>Meloidogyne</taxon>
    </lineage>
</organism>
<sequence>MLSLSTETKLDILKYFTHQQLCSIKQTNFYFYYFITNFEGELARKKFYKISIGRFNQFQTLPHKLIKPDAKDFDFLLNEQFEETLKNGLETPIPLYLHDLISSKNTVICLDEDQLSKKYILLQLPDIIKTKDDIIIVYYYLNKLFNCSFECGYFNKFIFNPQLIELLFGNAKQVYIQKFLKQFTDRNIENVLKFILNHLISNYLTIDFYLAEDIAKYKDILFKILTKGDNFNEINLINLLNSTTLYENIIEYIATSRNCSSMVSSIIFNFNNNTNLKLNEKAEDAEIKQSDKVKSTKYQIANIFNPEVRFSFYSEECEDFFWGLRVMIRIKRV</sequence>
<accession>A0A6V7VR74</accession>
<reference evidence="1 2" key="1">
    <citation type="submission" date="2020-08" db="EMBL/GenBank/DDBJ databases">
        <authorList>
            <person name="Koutsovoulos G."/>
            <person name="Danchin GJ E."/>
        </authorList>
    </citation>
    <scope>NUCLEOTIDE SEQUENCE [LARGE SCALE GENOMIC DNA]</scope>
</reference>
<proteinExistence type="predicted"/>
<evidence type="ECO:0000313" key="1">
    <source>
        <dbReference type="EMBL" id="CAD2177423.1"/>
    </source>
</evidence>
<gene>
    <name evidence="1" type="ORF">MENT_LOCUS29298</name>
</gene>